<dbReference type="EMBL" id="UYJE01005141">
    <property type="protein sequence ID" value="VDI34331.1"/>
    <property type="molecule type" value="Genomic_DNA"/>
</dbReference>
<proteinExistence type="predicted"/>
<accession>A0A8B6EHR3</accession>
<dbReference type="SUPFAM" id="SSF56672">
    <property type="entry name" value="DNA/RNA polymerases"/>
    <property type="match status" value="1"/>
</dbReference>
<comment type="caution">
    <text evidence="2">The sequence shown here is derived from an EMBL/GenBank/DDBJ whole genome shotgun (WGS) entry which is preliminary data.</text>
</comment>
<dbReference type="Proteomes" id="UP000596742">
    <property type="component" value="Unassembled WGS sequence"/>
</dbReference>
<dbReference type="OrthoDB" id="6244150at2759"/>
<dbReference type="InterPro" id="IPR000477">
    <property type="entry name" value="RT_dom"/>
</dbReference>
<dbReference type="PANTHER" id="PTHR31635">
    <property type="entry name" value="REVERSE TRANSCRIPTASE DOMAIN-CONTAINING PROTEIN-RELATED"/>
    <property type="match status" value="1"/>
</dbReference>
<dbReference type="PANTHER" id="PTHR31635:SF196">
    <property type="entry name" value="REVERSE TRANSCRIPTASE DOMAIN-CONTAINING PROTEIN-RELATED"/>
    <property type="match status" value="1"/>
</dbReference>
<sequence>MKLNKAPGLDGLNVEFYRKFWTQIQKILTKVYNESYKKKSLTNSQKKGAISLIFKKNDPKSLDNYRPITLLNVDVKILAYALAQRLKKVLPNIINADQKGYVKNRYIGFNIRQIQDVIDYAENFNVEGAILFLDFSKAFDSIEWFFMIQTLKKFGFKKDFIHWVETIYNGISGCIVNNGWISNPFQICRGIRQGCPLSALIFVLAVEVLACRIRSEKNIKGFQIKLNGKDCSIKICQLADDTTLFLKSKKEISLVMNLIETFGSFSGLKLNRTKTEGIWLGRLKHTKDKFERINWTKEPIKSLGIYFGYNKENCKKLNCQKQADKIEKIINMWSKRKLSMLGRITVVKSLILPNITYIASNMILPKDFIQNIKTMIYNYVWNGKRDMIKRDNLSQNYTEGGLKMICIDTYISTIQLKWIKQLLFEENDEQHWKIIPKYFLNKLGDNFLIFKMNIANINIIEKNIIKQIPEFYMQLIKTWIKVKEKTIQKPTLFWEIRKQIIWGNKYININNKCLLFKNWIQSNILVINDLLDKDGNISSDIILSKLKNKENWIAELTKLKKAIPKQWTNIIKNSPSKHTQVNINIKENLNIINKKPIQTLNNHDIYNFLLETKEMQT</sequence>
<organism evidence="2 3">
    <name type="scientific">Mytilus galloprovincialis</name>
    <name type="common">Mediterranean mussel</name>
    <dbReference type="NCBI Taxonomy" id="29158"/>
    <lineage>
        <taxon>Eukaryota</taxon>
        <taxon>Metazoa</taxon>
        <taxon>Spiralia</taxon>
        <taxon>Lophotrochozoa</taxon>
        <taxon>Mollusca</taxon>
        <taxon>Bivalvia</taxon>
        <taxon>Autobranchia</taxon>
        <taxon>Pteriomorphia</taxon>
        <taxon>Mytilida</taxon>
        <taxon>Mytiloidea</taxon>
        <taxon>Mytilidae</taxon>
        <taxon>Mytilinae</taxon>
        <taxon>Mytilus</taxon>
    </lineage>
</organism>
<evidence type="ECO:0000313" key="2">
    <source>
        <dbReference type="EMBL" id="VDI34331.1"/>
    </source>
</evidence>
<gene>
    <name evidence="2" type="ORF">MGAL_10B094575</name>
</gene>
<dbReference type="CDD" id="cd01650">
    <property type="entry name" value="RT_nLTR_like"/>
    <property type="match status" value="1"/>
</dbReference>
<evidence type="ECO:0000259" key="1">
    <source>
        <dbReference type="PROSITE" id="PS50878"/>
    </source>
</evidence>
<reference evidence="2" key="1">
    <citation type="submission" date="2018-11" db="EMBL/GenBank/DDBJ databases">
        <authorList>
            <person name="Alioto T."/>
            <person name="Alioto T."/>
        </authorList>
    </citation>
    <scope>NUCLEOTIDE SEQUENCE</scope>
</reference>
<dbReference type="InterPro" id="IPR043502">
    <property type="entry name" value="DNA/RNA_pol_sf"/>
</dbReference>
<feature type="domain" description="Reverse transcriptase" evidence="1">
    <location>
        <begin position="34"/>
        <end position="307"/>
    </location>
</feature>
<dbReference type="PROSITE" id="PS50878">
    <property type="entry name" value="RT_POL"/>
    <property type="match status" value="1"/>
</dbReference>
<evidence type="ECO:0000313" key="3">
    <source>
        <dbReference type="Proteomes" id="UP000596742"/>
    </source>
</evidence>
<dbReference type="Pfam" id="PF00078">
    <property type="entry name" value="RVT_1"/>
    <property type="match status" value="1"/>
</dbReference>
<feature type="non-terminal residue" evidence="2">
    <location>
        <position position="617"/>
    </location>
</feature>
<keyword evidence="3" id="KW-1185">Reference proteome</keyword>
<dbReference type="AlphaFoldDB" id="A0A8B6EHR3"/>
<protein>
    <submittedName>
        <fullName evidence="2">Blast:LINE-1 retrotransposable element ORF2 protein</fullName>
    </submittedName>
</protein>
<name>A0A8B6EHR3_MYTGA</name>